<protein>
    <recommendedName>
        <fullName evidence="5">Tetratricopeptide repeat protein</fullName>
    </recommendedName>
</protein>
<evidence type="ECO:0000256" key="2">
    <source>
        <dbReference type="SAM" id="SignalP"/>
    </source>
</evidence>
<evidence type="ECO:0000313" key="4">
    <source>
        <dbReference type="Proteomes" id="UP001202717"/>
    </source>
</evidence>
<evidence type="ECO:0008006" key="5">
    <source>
        <dbReference type="Google" id="ProtNLM"/>
    </source>
</evidence>
<evidence type="ECO:0000313" key="3">
    <source>
        <dbReference type="EMBL" id="WCO00317.1"/>
    </source>
</evidence>
<dbReference type="InterPro" id="IPR019734">
    <property type="entry name" value="TPR_rpt"/>
</dbReference>
<keyword evidence="2" id="KW-0732">Signal</keyword>
<feature type="chain" id="PRO_5045151012" description="Tetratricopeptide repeat protein" evidence="2">
    <location>
        <begin position="19"/>
        <end position="512"/>
    </location>
</feature>
<dbReference type="PROSITE" id="PS50005">
    <property type="entry name" value="TPR"/>
    <property type="match status" value="1"/>
</dbReference>
<dbReference type="SUPFAM" id="SSF48452">
    <property type="entry name" value="TPR-like"/>
    <property type="match status" value="1"/>
</dbReference>
<dbReference type="SMART" id="SM00028">
    <property type="entry name" value="TPR"/>
    <property type="match status" value="3"/>
</dbReference>
<accession>A0ABY7RU77</accession>
<feature type="repeat" description="TPR" evidence="1">
    <location>
        <begin position="465"/>
        <end position="498"/>
    </location>
</feature>
<organism evidence="3 4">
    <name type="scientific">Psychroserpens ponticola</name>
    <dbReference type="NCBI Taxonomy" id="2932268"/>
    <lineage>
        <taxon>Bacteria</taxon>
        <taxon>Pseudomonadati</taxon>
        <taxon>Bacteroidota</taxon>
        <taxon>Flavobacteriia</taxon>
        <taxon>Flavobacteriales</taxon>
        <taxon>Flavobacteriaceae</taxon>
        <taxon>Psychroserpens</taxon>
    </lineage>
</organism>
<gene>
    <name evidence="3" type="ORF">MUN68_009560</name>
</gene>
<sequence length="512" mass="60504">MKKLICLFIIINCLSVNSQTYSSNYEEDIFNNIKKDSINYKFFESLLAIDPSMTPELASDYKLEVNSIIKSVPPKEKKEKKEKKRIEKLYDDLHDTFFIKYRLNAYFNDIFENGTYNCVTATALYSYVFEELNIPYHVKETPSHVFLVVYPNTYKIYLETTVPGQYGFITPKESEIKKIVDELISYKLVTSDEVSKKGYLKFYEDYFYGKEYIDKRALIGMQYYNKGLIDFENEANDEALNNFKKTKIFYSSPLIDPIIKNIMFINVNELEFNTKKDVDYLIELLSISKFPEDYSISNLKSSLFKIIDHDDNDNAFIEYTIEKFKNITDPNIKNEAIEFLLEYLAENAARNEELDEAINYCDDILLINPKNKRIKSVVSYVAFKKVKLSSYNMEALTAFESICEKYEFLKENNRYNISLAYLYARISFKKFKSKNISEANEYLQKLEFILDNNDILDEVSNGLLSDLYIKAGNYYYYKNQYKRSYKIYKKGLTYVPDHNELKKRANWSKDEF</sequence>
<keyword evidence="1" id="KW-0802">TPR repeat</keyword>
<proteinExistence type="predicted"/>
<dbReference type="Proteomes" id="UP001202717">
    <property type="component" value="Chromosome"/>
</dbReference>
<feature type="signal peptide" evidence="2">
    <location>
        <begin position="1"/>
        <end position="18"/>
    </location>
</feature>
<dbReference type="RefSeq" id="WP_249997078.1">
    <property type="nucleotide sequence ID" value="NZ_CP116221.1"/>
</dbReference>
<evidence type="ECO:0000256" key="1">
    <source>
        <dbReference type="PROSITE-ProRule" id="PRU00339"/>
    </source>
</evidence>
<dbReference type="EMBL" id="CP116221">
    <property type="protein sequence ID" value="WCO00317.1"/>
    <property type="molecule type" value="Genomic_DNA"/>
</dbReference>
<name>A0ABY7RU77_9FLAO</name>
<dbReference type="Gene3D" id="1.25.40.10">
    <property type="entry name" value="Tetratricopeptide repeat domain"/>
    <property type="match status" value="1"/>
</dbReference>
<keyword evidence="4" id="KW-1185">Reference proteome</keyword>
<reference evidence="3 4" key="1">
    <citation type="submission" date="2023-01" db="EMBL/GenBank/DDBJ databases">
        <title>Psychroserpens ponticola sp. nov., isolated from seawater.</title>
        <authorList>
            <person name="Kristyanto S."/>
            <person name="Jung J."/>
            <person name="Kim J.M."/>
            <person name="Jeon C.O."/>
        </authorList>
    </citation>
    <scope>NUCLEOTIDE SEQUENCE [LARGE SCALE GENOMIC DNA]</scope>
    <source>
        <strain evidence="3 4">MSW6</strain>
    </source>
</reference>
<dbReference type="InterPro" id="IPR011990">
    <property type="entry name" value="TPR-like_helical_dom_sf"/>
</dbReference>